<accession>A0A820RIH5</accession>
<proteinExistence type="predicted"/>
<sequence length="84" mass="9731">DGRSLRDAQIEAITTLIKRCYLDENITMPARIHHILFEKKFDDISTQHRATTDNVIVTDVERRGAFVSEINTILFKKSEKRNAD</sequence>
<evidence type="ECO:0000313" key="2">
    <source>
        <dbReference type="Proteomes" id="UP000663868"/>
    </source>
</evidence>
<feature type="non-terminal residue" evidence="1">
    <location>
        <position position="1"/>
    </location>
</feature>
<dbReference type="AlphaFoldDB" id="A0A820RIH5"/>
<comment type="caution">
    <text evidence="1">The sequence shown here is derived from an EMBL/GenBank/DDBJ whole genome shotgun (WGS) entry which is preliminary data.</text>
</comment>
<protein>
    <submittedName>
        <fullName evidence="1">Uncharacterized protein</fullName>
    </submittedName>
</protein>
<organism evidence="1 2">
    <name type="scientific">Adineta steineri</name>
    <dbReference type="NCBI Taxonomy" id="433720"/>
    <lineage>
        <taxon>Eukaryota</taxon>
        <taxon>Metazoa</taxon>
        <taxon>Spiralia</taxon>
        <taxon>Gnathifera</taxon>
        <taxon>Rotifera</taxon>
        <taxon>Eurotatoria</taxon>
        <taxon>Bdelloidea</taxon>
        <taxon>Adinetida</taxon>
        <taxon>Adinetidae</taxon>
        <taxon>Adineta</taxon>
    </lineage>
</organism>
<evidence type="ECO:0000313" key="1">
    <source>
        <dbReference type="EMBL" id="CAF4439112.1"/>
    </source>
</evidence>
<dbReference type="Proteomes" id="UP000663868">
    <property type="component" value="Unassembled WGS sequence"/>
</dbReference>
<dbReference type="EMBL" id="CAJOBB010029762">
    <property type="protein sequence ID" value="CAF4439112.1"/>
    <property type="molecule type" value="Genomic_DNA"/>
</dbReference>
<name>A0A820RIH5_9BILA</name>
<reference evidence="1" key="1">
    <citation type="submission" date="2021-02" db="EMBL/GenBank/DDBJ databases">
        <authorList>
            <person name="Nowell W R."/>
        </authorList>
    </citation>
    <scope>NUCLEOTIDE SEQUENCE</scope>
</reference>
<gene>
    <name evidence="1" type="ORF">KXQ929_LOCUS53268</name>
</gene>